<evidence type="ECO:0000313" key="10">
    <source>
        <dbReference type="Proteomes" id="UP000076632"/>
    </source>
</evidence>
<dbReference type="PANTHER" id="PTHR19327">
    <property type="entry name" value="GOLGIN"/>
    <property type="match status" value="1"/>
</dbReference>
<gene>
    <name evidence="9" type="ORF">L228DRAFT_251732</name>
</gene>
<feature type="compositionally biased region" description="Acidic residues" evidence="6">
    <location>
        <begin position="357"/>
        <end position="369"/>
    </location>
</feature>
<accession>A0A164ZAH3</accession>
<protein>
    <recommendedName>
        <fullName evidence="11">Centrosomin N-terminal motif 1 domain-containing protein</fullName>
    </recommendedName>
</protein>
<dbReference type="GO" id="GO:0005794">
    <property type="term" value="C:Golgi apparatus"/>
    <property type="evidence" value="ECO:0007669"/>
    <property type="project" value="TreeGrafter"/>
</dbReference>
<dbReference type="GO" id="GO:0005815">
    <property type="term" value="C:microtubule organizing center"/>
    <property type="evidence" value="ECO:0007669"/>
    <property type="project" value="UniProtKB-SubCell"/>
</dbReference>
<dbReference type="InterPro" id="IPR012943">
    <property type="entry name" value="Cnn_1N"/>
</dbReference>
<evidence type="ECO:0000259" key="8">
    <source>
        <dbReference type="Pfam" id="PF10495"/>
    </source>
</evidence>
<organism evidence="9 10">
    <name type="scientific">Xylona heveae (strain CBS 132557 / TC161)</name>
    <dbReference type="NCBI Taxonomy" id="1328760"/>
    <lineage>
        <taxon>Eukaryota</taxon>
        <taxon>Fungi</taxon>
        <taxon>Dikarya</taxon>
        <taxon>Ascomycota</taxon>
        <taxon>Pezizomycotina</taxon>
        <taxon>Xylonomycetes</taxon>
        <taxon>Xylonales</taxon>
        <taxon>Xylonaceae</taxon>
        <taxon>Xylona</taxon>
    </lineage>
</organism>
<evidence type="ECO:0008006" key="11">
    <source>
        <dbReference type="Google" id="ProtNLM"/>
    </source>
</evidence>
<dbReference type="Pfam" id="PF07989">
    <property type="entry name" value="Cnn_1N"/>
    <property type="match status" value="1"/>
</dbReference>
<dbReference type="STRING" id="1328760.A0A164ZAH3"/>
<dbReference type="Proteomes" id="UP000076632">
    <property type="component" value="Unassembled WGS sequence"/>
</dbReference>
<evidence type="ECO:0000256" key="2">
    <source>
        <dbReference type="ARBA" id="ARBA00022490"/>
    </source>
</evidence>
<evidence type="ECO:0000259" key="7">
    <source>
        <dbReference type="Pfam" id="PF07989"/>
    </source>
</evidence>
<evidence type="ECO:0000256" key="6">
    <source>
        <dbReference type="SAM" id="MobiDB-lite"/>
    </source>
</evidence>
<comment type="subcellular location">
    <subcellularLocation>
        <location evidence="1">Cytoplasm</location>
        <location evidence="1">Cytoskeleton</location>
        <location evidence="1">Microtubule organizing center</location>
    </subcellularLocation>
</comment>
<reference evidence="9 10" key="1">
    <citation type="journal article" date="2016" name="Fungal Biol.">
        <title>The genome of Xylona heveae provides a window into fungal endophytism.</title>
        <authorList>
            <person name="Gazis R."/>
            <person name="Kuo A."/>
            <person name="Riley R."/>
            <person name="LaButti K."/>
            <person name="Lipzen A."/>
            <person name="Lin J."/>
            <person name="Amirebrahimi M."/>
            <person name="Hesse C.N."/>
            <person name="Spatafora J.W."/>
            <person name="Henrissat B."/>
            <person name="Hainaut M."/>
            <person name="Grigoriev I.V."/>
            <person name="Hibbett D.S."/>
        </authorList>
    </citation>
    <scope>NUCLEOTIDE SEQUENCE [LARGE SCALE GENOMIC DNA]</scope>
    <source>
        <strain evidence="9 10">TC161</strain>
    </source>
</reference>
<feature type="region of interest" description="Disordered" evidence="6">
    <location>
        <begin position="98"/>
        <end position="150"/>
    </location>
</feature>
<evidence type="ECO:0000313" key="9">
    <source>
        <dbReference type="EMBL" id="KZF18868.1"/>
    </source>
</evidence>
<dbReference type="GO" id="GO:0048193">
    <property type="term" value="P:Golgi vesicle transport"/>
    <property type="evidence" value="ECO:0007669"/>
    <property type="project" value="TreeGrafter"/>
</dbReference>
<proteinExistence type="predicted"/>
<dbReference type="GO" id="GO:0031267">
    <property type="term" value="F:small GTPase binding"/>
    <property type="evidence" value="ECO:0007669"/>
    <property type="project" value="TreeGrafter"/>
</dbReference>
<dbReference type="RefSeq" id="XP_018184423.1">
    <property type="nucleotide sequence ID" value="XM_018333624.1"/>
</dbReference>
<dbReference type="InParanoid" id="A0A164ZAH3"/>
<sequence>MVVPVIDTPRTEAGNATYLNSINEPDFSIENSFRSPSKEGNDLLKQIQASRAGMNLKTPRSRGARGQPEFTPLLKSATRNNIIRRQSYGKGFDIPQTPAFLKPGYQPSESPALPMESSGLYDEQTRSSFAGGTPLPHISSSSAASTPIATLPRRDAEDVLANGANAMTLKEQENIINRIEKDNFGLKLKIHFLEDALRKAGPGFSEAALKENTELKVNQVTLQKELHQYRKTIRSAEHELETYKQDLMDMQERMKRKYADAGQREELERLREEINVKNDELADLRQKVGATDDDRKDELEGLRDDIREKDAEMDELKDELEDLRERQKDELEDLRENVSSKDAEIEELRQRLKSVEEGQEAELEELENDNGEKQDRIEQLENEKEKLQERFKRMQMDDRQQLEKFATHMQATEAEVERLRIQLRHAENTSKDTTISKQQIVELDQFRVVVPQKDAEIQNLRRELTELEDAFRVRLSEKDLQLEHLGNDVRDRETRIRELKSNPTDAQSLNERLGIAEDQRITSLKATVEEKEAEIKSLKNQVEETQSRVKRNLDYENQRLERLRAEFSGKEAENSDLKRELRDLHEQLRNNEVDENNQMEVEHLRTQNRDKDAELSILKKKLQLADSLFAQLEKARTELEETQSLLQEKENAISRKQHLIDEMKSATSKDSGSVARLQEELATAQEQIQELQEQHAISTKRSNLVEQQRHQREIRGMEEKINELSAELEARHEAWMELRSEVTAVKKELASSKRQEVVLQDQIQGLEDEVEILELNLEEEVEKTKDAIAARHHDAAKLNKKEHARNLKEQEVAEAANRQLERSMDKLKQKERRHQLEQRGLMKSIHFLNAKCARLEGFRADLAYSKEYYQRQIDMYNACNKLNLKMIAEMGIVVDVKEPEKKLTFRVVARMVQASVRMKKLQEEWSVHKQLRDAILAQLEHSKRKMRRGLPY</sequence>
<dbReference type="GeneID" id="28898761"/>
<keyword evidence="4" id="KW-0175">Coiled coil</keyword>
<feature type="domain" description="Centrosomin N-terminal motif 1" evidence="7">
    <location>
        <begin position="168"/>
        <end position="241"/>
    </location>
</feature>
<keyword evidence="5" id="KW-0206">Cytoskeleton</keyword>
<dbReference type="AlphaFoldDB" id="A0A164ZAH3"/>
<dbReference type="OrthoDB" id="10255000at2759"/>
<keyword evidence="2" id="KW-0963">Cytoplasm</keyword>
<dbReference type="EMBL" id="KV407469">
    <property type="protein sequence ID" value="KZF18868.1"/>
    <property type="molecule type" value="Genomic_DNA"/>
</dbReference>
<name>A0A164ZAH3_XYLHT</name>
<feature type="domain" description="Pericentrin/AKAP-450 centrosomal targeting" evidence="8">
    <location>
        <begin position="851"/>
        <end position="925"/>
    </location>
</feature>
<dbReference type="PANTHER" id="PTHR19327:SF0">
    <property type="entry name" value="GOLGIN SUBFAMILY A MEMBER 4"/>
    <property type="match status" value="1"/>
</dbReference>
<evidence type="ECO:0000256" key="4">
    <source>
        <dbReference type="ARBA" id="ARBA00023054"/>
    </source>
</evidence>
<keyword evidence="10" id="KW-1185">Reference proteome</keyword>
<dbReference type="OMA" id="KTIKMEQ"/>
<dbReference type="Pfam" id="PF10495">
    <property type="entry name" value="PACT_coil_coil"/>
    <property type="match status" value="1"/>
</dbReference>
<evidence type="ECO:0000256" key="5">
    <source>
        <dbReference type="ARBA" id="ARBA00023212"/>
    </source>
</evidence>
<dbReference type="InterPro" id="IPR019528">
    <property type="entry name" value="PACT_domain"/>
</dbReference>
<feature type="region of interest" description="Disordered" evidence="6">
    <location>
        <begin position="352"/>
        <end position="375"/>
    </location>
</feature>
<evidence type="ECO:0000256" key="3">
    <source>
        <dbReference type="ARBA" id="ARBA00022553"/>
    </source>
</evidence>
<evidence type="ECO:0000256" key="1">
    <source>
        <dbReference type="ARBA" id="ARBA00004267"/>
    </source>
</evidence>
<keyword evidence="3" id="KW-0597">Phosphoprotein</keyword>